<dbReference type="EMBL" id="UOFF01000102">
    <property type="protein sequence ID" value="VAW55664.1"/>
    <property type="molecule type" value="Genomic_DNA"/>
</dbReference>
<protein>
    <submittedName>
        <fullName evidence="2">Uncharacterized protein</fullName>
    </submittedName>
</protein>
<feature type="transmembrane region" description="Helical" evidence="1">
    <location>
        <begin position="55"/>
        <end position="71"/>
    </location>
</feature>
<sequence>MQLDNIIIALKLRSPWEAMDLGVMVMRRMWRVIFMPWLILISIILSFILFTGYHGYWLFASVFMWLIKPVYESMILHILSRAVFGEYLTTGEVFSMFGKWLKTGLKTSFTFWRFSPSRAFNMSVHLLEGLTGHERKQRLNTLHRVTGWHASGLTIIGVHFEMIFSLALYALLFFIMPNLFQGFLTYSVDQETNKMMWMFAGSIVYAIALFILEPFYVASGFMLYLNRRIQLEGWDIELDFKKLAQRLNNASDLHSQKNINLSELVKDES</sequence>
<evidence type="ECO:0000256" key="1">
    <source>
        <dbReference type="SAM" id="Phobius"/>
    </source>
</evidence>
<dbReference type="AlphaFoldDB" id="A0A3B0XI55"/>
<proteinExistence type="predicted"/>
<organism evidence="2">
    <name type="scientific">hydrothermal vent metagenome</name>
    <dbReference type="NCBI Taxonomy" id="652676"/>
    <lineage>
        <taxon>unclassified sequences</taxon>
        <taxon>metagenomes</taxon>
        <taxon>ecological metagenomes</taxon>
    </lineage>
</organism>
<feature type="transmembrane region" description="Helical" evidence="1">
    <location>
        <begin position="196"/>
        <end position="218"/>
    </location>
</feature>
<gene>
    <name evidence="2" type="ORF">MNBD_GAMMA07-1744</name>
</gene>
<name>A0A3B0XI55_9ZZZZ</name>
<keyword evidence="1" id="KW-0812">Transmembrane</keyword>
<keyword evidence="1" id="KW-0472">Membrane</keyword>
<feature type="transmembrane region" description="Helical" evidence="1">
    <location>
        <begin position="153"/>
        <end position="176"/>
    </location>
</feature>
<reference evidence="2" key="1">
    <citation type="submission" date="2018-06" db="EMBL/GenBank/DDBJ databases">
        <authorList>
            <person name="Zhirakovskaya E."/>
        </authorList>
    </citation>
    <scope>NUCLEOTIDE SEQUENCE</scope>
</reference>
<keyword evidence="1" id="KW-1133">Transmembrane helix</keyword>
<feature type="transmembrane region" description="Helical" evidence="1">
    <location>
        <begin position="29"/>
        <end position="49"/>
    </location>
</feature>
<accession>A0A3B0XI55</accession>
<evidence type="ECO:0000313" key="2">
    <source>
        <dbReference type="EMBL" id="VAW55664.1"/>
    </source>
</evidence>